<dbReference type="AlphaFoldDB" id="A0A7W6FSL4"/>
<accession>A0A7W6FSL4</accession>
<dbReference type="Gene3D" id="3.20.20.450">
    <property type="entry name" value="EAL domain"/>
    <property type="match status" value="1"/>
</dbReference>
<dbReference type="CDD" id="cd01949">
    <property type="entry name" value="GGDEF"/>
    <property type="match status" value="1"/>
</dbReference>
<organism evidence="3 4">
    <name type="scientific">Sphingobium jiangsuense</name>
    <dbReference type="NCBI Taxonomy" id="870476"/>
    <lineage>
        <taxon>Bacteria</taxon>
        <taxon>Pseudomonadati</taxon>
        <taxon>Pseudomonadota</taxon>
        <taxon>Alphaproteobacteria</taxon>
        <taxon>Sphingomonadales</taxon>
        <taxon>Sphingomonadaceae</taxon>
        <taxon>Sphingobium</taxon>
    </lineage>
</organism>
<dbReference type="Proteomes" id="UP000571950">
    <property type="component" value="Unassembled WGS sequence"/>
</dbReference>
<dbReference type="EMBL" id="JACIDT010000020">
    <property type="protein sequence ID" value="MBB3928154.1"/>
    <property type="molecule type" value="Genomic_DNA"/>
</dbReference>
<dbReference type="SMART" id="SM00052">
    <property type="entry name" value="EAL"/>
    <property type="match status" value="1"/>
</dbReference>
<dbReference type="Pfam" id="PF00563">
    <property type="entry name" value="EAL"/>
    <property type="match status" value="1"/>
</dbReference>
<dbReference type="PANTHER" id="PTHR33121:SF70">
    <property type="entry name" value="SIGNALING PROTEIN YKOW"/>
    <property type="match status" value="1"/>
</dbReference>
<dbReference type="InterPro" id="IPR035919">
    <property type="entry name" value="EAL_sf"/>
</dbReference>
<feature type="domain" description="EAL" evidence="1">
    <location>
        <begin position="300"/>
        <end position="556"/>
    </location>
</feature>
<dbReference type="Gene3D" id="3.30.70.270">
    <property type="match status" value="1"/>
</dbReference>
<comment type="caution">
    <text evidence="3">The sequence shown here is derived from an EMBL/GenBank/DDBJ whole genome shotgun (WGS) entry which is preliminary data.</text>
</comment>
<dbReference type="PANTHER" id="PTHR33121">
    <property type="entry name" value="CYCLIC DI-GMP PHOSPHODIESTERASE PDEF"/>
    <property type="match status" value="1"/>
</dbReference>
<evidence type="ECO:0000259" key="2">
    <source>
        <dbReference type="PROSITE" id="PS50887"/>
    </source>
</evidence>
<dbReference type="GO" id="GO:0071111">
    <property type="term" value="F:cyclic-guanylate-specific phosphodiesterase activity"/>
    <property type="evidence" value="ECO:0007669"/>
    <property type="project" value="InterPro"/>
</dbReference>
<dbReference type="SUPFAM" id="SSF55073">
    <property type="entry name" value="Nucleotide cyclase"/>
    <property type="match status" value="1"/>
</dbReference>
<evidence type="ECO:0000259" key="1">
    <source>
        <dbReference type="PROSITE" id="PS50883"/>
    </source>
</evidence>
<proteinExistence type="predicted"/>
<dbReference type="PROSITE" id="PS50887">
    <property type="entry name" value="GGDEF"/>
    <property type="match status" value="1"/>
</dbReference>
<keyword evidence="4" id="KW-1185">Reference proteome</keyword>
<gene>
    <name evidence="3" type="ORF">GGR43_003896</name>
</gene>
<protein>
    <submittedName>
        <fullName evidence="3">Diguanylate cyclase (GGDEF)-like protein</fullName>
    </submittedName>
</protein>
<dbReference type="NCBIfam" id="TIGR00254">
    <property type="entry name" value="GGDEF"/>
    <property type="match status" value="1"/>
</dbReference>
<evidence type="ECO:0000313" key="4">
    <source>
        <dbReference type="Proteomes" id="UP000571950"/>
    </source>
</evidence>
<name>A0A7W6FSL4_9SPHN</name>
<dbReference type="RefSeq" id="WP_284278609.1">
    <property type="nucleotide sequence ID" value="NZ_BSPS01000085.1"/>
</dbReference>
<sequence>MPSPLLTALPHPAALAQWRNGAIRLRQWNDRFERSFSAMTHGRGEMDPGATARLQAELASFALSGHEVSRFEIERMTPLGPEVFDCTLAWVRDRQPMDDQILISAIDRTADRRVEVSLRRELISDSLTALPNRIGFGEAVEGALGRCCGSSQCSGAAARSTVGVLIIDLIRFSRINEALGTMAGDELILAVAARLKACVGNDIVLARLGSNDFGICHSFATGLAGLMALANRINTAFEAPIRLSNLEIAVDCAIGCSLAAEGDVEPDQLIRQAQTAARVAKTTGRLEIYRAGELGAARQRFFLESHLRDSLQSSGLHLMFQPIIDLSTSHVTGFEALARWTHPVLGTIPPTDFISVAEESGLIVQLGRWALQEAVEQLRRWDERLGERIPVRMNVNLSPIQMARDDVLKMIGDTLRLTGVDGERLTVELTESALVSDPANCSFLLDALKRSHIAIAMDDFGTGYSNMASLQSLPIDMLKIDRSFVSDMMADHDKLEIVRAILSLAEALGMKATAEGIEDADVAAKLQEMGCTFGQGYYFARPMTADQAFDYWSARSASATH</sequence>
<dbReference type="InterPro" id="IPR043128">
    <property type="entry name" value="Rev_trsase/Diguanyl_cyclase"/>
</dbReference>
<dbReference type="CDD" id="cd01948">
    <property type="entry name" value="EAL"/>
    <property type="match status" value="1"/>
</dbReference>
<evidence type="ECO:0000313" key="3">
    <source>
        <dbReference type="EMBL" id="MBB3928154.1"/>
    </source>
</evidence>
<dbReference type="SMART" id="SM00267">
    <property type="entry name" value="GGDEF"/>
    <property type="match status" value="1"/>
</dbReference>
<dbReference type="InterPro" id="IPR050706">
    <property type="entry name" value="Cyclic-di-GMP_PDE-like"/>
</dbReference>
<dbReference type="PROSITE" id="PS50883">
    <property type="entry name" value="EAL"/>
    <property type="match status" value="1"/>
</dbReference>
<dbReference type="InterPro" id="IPR001633">
    <property type="entry name" value="EAL_dom"/>
</dbReference>
<dbReference type="Pfam" id="PF00990">
    <property type="entry name" value="GGDEF"/>
    <property type="match status" value="1"/>
</dbReference>
<reference evidence="3 4" key="1">
    <citation type="submission" date="2020-08" db="EMBL/GenBank/DDBJ databases">
        <title>Genomic Encyclopedia of Type Strains, Phase IV (KMG-IV): sequencing the most valuable type-strain genomes for metagenomic binning, comparative biology and taxonomic classification.</title>
        <authorList>
            <person name="Goeker M."/>
        </authorList>
    </citation>
    <scope>NUCLEOTIDE SEQUENCE [LARGE SCALE GENOMIC DNA]</scope>
    <source>
        <strain evidence="3 4">DSM 26189</strain>
    </source>
</reference>
<feature type="domain" description="GGDEF" evidence="2">
    <location>
        <begin position="160"/>
        <end position="293"/>
    </location>
</feature>
<dbReference type="InterPro" id="IPR000160">
    <property type="entry name" value="GGDEF_dom"/>
</dbReference>
<dbReference type="SUPFAM" id="SSF141868">
    <property type="entry name" value="EAL domain-like"/>
    <property type="match status" value="1"/>
</dbReference>
<dbReference type="InterPro" id="IPR029787">
    <property type="entry name" value="Nucleotide_cyclase"/>
</dbReference>